<dbReference type="PANTHER" id="PTHR35127:SF1">
    <property type="entry name" value="GENOME ASSEMBLY, CHROMOSOME: A10"/>
    <property type="match status" value="1"/>
</dbReference>
<dbReference type="Pfam" id="PF25089">
    <property type="entry name" value="DUF7804"/>
    <property type="match status" value="1"/>
</dbReference>
<evidence type="ECO:0000259" key="1">
    <source>
        <dbReference type="Pfam" id="PF25089"/>
    </source>
</evidence>
<feature type="domain" description="DUF7804" evidence="1">
    <location>
        <begin position="69"/>
        <end position="156"/>
    </location>
</feature>
<dbReference type="PANTHER" id="PTHR35127">
    <property type="entry name" value="OS03G0736900 PROTEIN"/>
    <property type="match status" value="1"/>
</dbReference>
<protein>
    <recommendedName>
        <fullName evidence="1">DUF7804 domain-containing protein</fullName>
    </recommendedName>
</protein>
<evidence type="ECO:0000313" key="2">
    <source>
        <dbReference type="EMBL" id="KAL2549917.1"/>
    </source>
</evidence>
<proteinExistence type="predicted"/>
<evidence type="ECO:0000313" key="3">
    <source>
        <dbReference type="Proteomes" id="UP001604277"/>
    </source>
</evidence>
<gene>
    <name evidence="2" type="ORF">Fot_11447</name>
</gene>
<accession>A0ABD1WK37</accession>
<dbReference type="AlphaFoldDB" id="A0ABD1WK37"/>
<dbReference type="Proteomes" id="UP001604277">
    <property type="component" value="Unassembled WGS sequence"/>
</dbReference>
<dbReference type="InterPro" id="IPR056706">
    <property type="entry name" value="DUF7804"/>
</dbReference>
<reference evidence="3" key="1">
    <citation type="submission" date="2024-07" db="EMBL/GenBank/DDBJ databases">
        <title>Two chromosome-level genome assemblies of Korean endemic species Abeliophyllum distichum and Forsythia ovata (Oleaceae).</title>
        <authorList>
            <person name="Jang H."/>
        </authorList>
    </citation>
    <scope>NUCLEOTIDE SEQUENCE [LARGE SCALE GENOMIC DNA]</scope>
</reference>
<organism evidence="2 3">
    <name type="scientific">Forsythia ovata</name>
    <dbReference type="NCBI Taxonomy" id="205694"/>
    <lineage>
        <taxon>Eukaryota</taxon>
        <taxon>Viridiplantae</taxon>
        <taxon>Streptophyta</taxon>
        <taxon>Embryophyta</taxon>
        <taxon>Tracheophyta</taxon>
        <taxon>Spermatophyta</taxon>
        <taxon>Magnoliopsida</taxon>
        <taxon>eudicotyledons</taxon>
        <taxon>Gunneridae</taxon>
        <taxon>Pentapetalae</taxon>
        <taxon>asterids</taxon>
        <taxon>lamiids</taxon>
        <taxon>Lamiales</taxon>
        <taxon>Oleaceae</taxon>
        <taxon>Forsythieae</taxon>
        <taxon>Forsythia</taxon>
    </lineage>
</organism>
<keyword evidence="3" id="KW-1185">Reference proteome</keyword>
<comment type="caution">
    <text evidence="2">The sequence shown here is derived from an EMBL/GenBank/DDBJ whole genome shotgun (WGS) entry which is preliminary data.</text>
</comment>
<sequence length="229" mass="25472">MAAAAAIGIHNINPSFFFNNKSTQIFSSNPFLSISNSTKNSPQKCLSSSITSRNSAIFKDDLQNKDALFSERIDSWMLESMADIVKNLNQAPLLVHIYTEDGDDDGVNSNRKLSFKTEKAILEKWPVVKGEWESGESKSPDGLIFIEELEQQGNNEKMNQDFEEGVTRAWGVVVQGKGVECGPACYLLKTSRVSGGIGLGCFCTHFCLVRINNFRDSALEQFKDSWLLQ</sequence>
<dbReference type="EMBL" id="JBFOLJ010000003">
    <property type="protein sequence ID" value="KAL2549917.1"/>
    <property type="molecule type" value="Genomic_DNA"/>
</dbReference>
<name>A0ABD1WK37_9LAMI</name>